<dbReference type="Pfam" id="PF12848">
    <property type="entry name" value="ABC_tran_Xtn"/>
    <property type="match status" value="1"/>
</dbReference>
<keyword evidence="2 11" id="KW-0677">Repeat</keyword>
<keyword evidence="1 11" id="KW-0963">Cytoplasm</keyword>
<dbReference type="HAMAP" id="MF_00848">
    <property type="entry name" value="Uup"/>
    <property type="match status" value="1"/>
</dbReference>
<evidence type="ECO:0000256" key="7">
    <source>
        <dbReference type="ARBA" id="ARBA00023125"/>
    </source>
</evidence>
<dbReference type="InterPro" id="IPR003593">
    <property type="entry name" value="AAA+_ATPase"/>
</dbReference>
<feature type="domain" description="ABC transporter" evidence="12">
    <location>
        <begin position="4"/>
        <end position="249"/>
    </location>
</feature>
<dbReference type="InterPro" id="IPR003439">
    <property type="entry name" value="ABC_transporter-like_ATP-bd"/>
</dbReference>
<dbReference type="InterPro" id="IPR037118">
    <property type="entry name" value="Val-tRNA_synth_C_sf"/>
</dbReference>
<keyword evidence="5 11" id="KW-0378">Hydrolase</keyword>
<protein>
    <recommendedName>
        <fullName evidence="11">ATP-binding protein Uup</fullName>
        <ecNumber evidence="11">3.6.1.-</ecNumber>
    </recommendedName>
</protein>
<dbReference type="SUPFAM" id="SSF52540">
    <property type="entry name" value="P-loop containing nucleoside triphosphate hydrolases"/>
    <property type="match status" value="2"/>
</dbReference>
<dbReference type="Gene3D" id="3.40.50.300">
    <property type="entry name" value="P-loop containing nucleotide triphosphate hydrolases"/>
    <property type="match status" value="2"/>
</dbReference>
<feature type="domain" description="ABC transporter" evidence="12">
    <location>
        <begin position="316"/>
        <end position="534"/>
    </location>
</feature>
<dbReference type="AlphaFoldDB" id="A0A380N1P2"/>
<evidence type="ECO:0000313" key="14">
    <source>
        <dbReference type="Proteomes" id="UP000254575"/>
    </source>
</evidence>
<evidence type="ECO:0000256" key="4">
    <source>
        <dbReference type="ARBA" id="ARBA00022763"/>
    </source>
</evidence>
<dbReference type="RefSeq" id="WP_115219304.1">
    <property type="nucleotide sequence ID" value="NZ_UHIA01000004.1"/>
</dbReference>
<evidence type="ECO:0000256" key="9">
    <source>
        <dbReference type="ARBA" id="ARBA00049360"/>
    </source>
</evidence>
<dbReference type="Pfam" id="PF16326">
    <property type="entry name" value="ABC_tran_CTD"/>
    <property type="match status" value="1"/>
</dbReference>
<keyword evidence="7 11" id="KW-0238">DNA-binding</keyword>
<dbReference type="EMBL" id="UHIA01000004">
    <property type="protein sequence ID" value="SUO98482.1"/>
    <property type="molecule type" value="Genomic_DNA"/>
</dbReference>
<comment type="similarity">
    <text evidence="10 11">Belongs to the ABC transporter superfamily. ABCF family. Uup subfamily.</text>
</comment>
<dbReference type="GO" id="GO:0003677">
    <property type="term" value="F:DNA binding"/>
    <property type="evidence" value="ECO:0007669"/>
    <property type="project" value="UniProtKB-UniRule"/>
</dbReference>
<comment type="function">
    <text evidence="11">Probably plays a role in ribosome assembly or function. May be involved in resolution of branched DNA intermediates that result from template switching in postreplication gaps. Binds DNA and has ATPase activity.</text>
</comment>
<gene>
    <name evidence="11" type="primary">uup</name>
    <name evidence="13" type="ORF">NCTC10717_02234</name>
</gene>
<comment type="catalytic activity">
    <reaction evidence="9 11">
        <text>ATP + H2O = ADP + phosphate + H(+)</text>
        <dbReference type="Rhea" id="RHEA:13065"/>
        <dbReference type="ChEBI" id="CHEBI:15377"/>
        <dbReference type="ChEBI" id="CHEBI:15378"/>
        <dbReference type="ChEBI" id="CHEBI:30616"/>
        <dbReference type="ChEBI" id="CHEBI:43474"/>
        <dbReference type="ChEBI" id="CHEBI:456216"/>
    </reaction>
</comment>
<dbReference type="PROSITE" id="PS00211">
    <property type="entry name" value="ABC_TRANSPORTER_1"/>
    <property type="match status" value="2"/>
</dbReference>
<evidence type="ECO:0000256" key="2">
    <source>
        <dbReference type="ARBA" id="ARBA00022737"/>
    </source>
</evidence>
<dbReference type="PROSITE" id="PS50893">
    <property type="entry name" value="ABC_TRANSPORTER_2"/>
    <property type="match status" value="2"/>
</dbReference>
<dbReference type="InterPro" id="IPR032524">
    <property type="entry name" value="ABC_tran_C"/>
</dbReference>
<evidence type="ECO:0000256" key="6">
    <source>
        <dbReference type="ARBA" id="ARBA00022840"/>
    </source>
</evidence>
<dbReference type="InterPro" id="IPR051309">
    <property type="entry name" value="ABCF_ATPase"/>
</dbReference>
<keyword evidence="4 11" id="KW-0227">DNA damage</keyword>
<keyword evidence="14" id="KW-1185">Reference proteome</keyword>
<dbReference type="GO" id="GO:0016887">
    <property type="term" value="F:ATP hydrolysis activity"/>
    <property type="evidence" value="ECO:0007669"/>
    <property type="project" value="UniProtKB-UniRule"/>
</dbReference>
<evidence type="ECO:0000256" key="8">
    <source>
        <dbReference type="ARBA" id="ARBA00023204"/>
    </source>
</evidence>
<dbReference type="GO" id="GO:0043022">
    <property type="term" value="F:ribosome binding"/>
    <property type="evidence" value="ECO:0007669"/>
    <property type="project" value="UniProtKB-UniRule"/>
</dbReference>
<dbReference type="FunFam" id="3.40.50.300:FF:000309">
    <property type="entry name" value="ABC transporter ATP-binding protein"/>
    <property type="match status" value="1"/>
</dbReference>
<proteinExistence type="inferred from homology"/>
<dbReference type="GO" id="GO:0006281">
    <property type="term" value="P:DNA repair"/>
    <property type="evidence" value="ECO:0007669"/>
    <property type="project" value="UniProtKB-KW"/>
</dbReference>
<keyword evidence="6 11" id="KW-0067">ATP-binding</keyword>
<accession>A0A380N1P2</accession>
<feature type="binding site" evidence="11">
    <location>
        <begin position="36"/>
        <end position="43"/>
    </location>
    <ligand>
        <name>ATP</name>
        <dbReference type="ChEBI" id="CHEBI:30616"/>
        <label>1</label>
    </ligand>
</feature>
<feature type="binding site" evidence="11">
    <location>
        <begin position="349"/>
        <end position="356"/>
    </location>
    <ligand>
        <name>ATP</name>
        <dbReference type="ChEBI" id="CHEBI:30616"/>
        <label>2</label>
    </ligand>
</feature>
<dbReference type="EC" id="3.6.1.-" evidence="11"/>
<dbReference type="InterPro" id="IPR043686">
    <property type="entry name" value="Uup"/>
</dbReference>
<dbReference type="GO" id="GO:0005524">
    <property type="term" value="F:ATP binding"/>
    <property type="evidence" value="ECO:0007669"/>
    <property type="project" value="UniProtKB-UniRule"/>
</dbReference>
<evidence type="ECO:0000259" key="12">
    <source>
        <dbReference type="PROSITE" id="PS50893"/>
    </source>
</evidence>
<organism evidence="13 14">
    <name type="scientific">Suttonella indologenes</name>
    <dbReference type="NCBI Taxonomy" id="13276"/>
    <lineage>
        <taxon>Bacteria</taxon>
        <taxon>Pseudomonadati</taxon>
        <taxon>Pseudomonadota</taxon>
        <taxon>Gammaproteobacteria</taxon>
        <taxon>Cardiobacteriales</taxon>
        <taxon>Cardiobacteriaceae</taxon>
        <taxon>Suttonella</taxon>
    </lineage>
</organism>
<evidence type="ECO:0000256" key="5">
    <source>
        <dbReference type="ARBA" id="ARBA00022801"/>
    </source>
</evidence>
<dbReference type="CDD" id="cd03221">
    <property type="entry name" value="ABCF_EF-3"/>
    <property type="match status" value="2"/>
</dbReference>
<dbReference type="Proteomes" id="UP000254575">
    <property type="component" value="Unassembled WGS sequence"/>
</dbReference>
<dbReference type="GO" id="GO:0005737">
    <property type="term" value="C:cytoplasm"/>
    <property type="evidence" value="ECO:0007669"/>
    <property type="project" value="UniProtKB-SubCell"/>
</dbReference>
<name>A0A380N1P2_9GAMM</name>
<evidence type="ECO:0000256" key="1">
    <source>
        <dbReference type="ARBA" id="ARBA00022490"/>
    </source>
</evidence>
<evidence type="ECO:0000256" key="10">
    <source>
        <dbReference type="ARBA" id="ARBA00061478"/>
    </source>
</evidence>
<keyword evidence="3 11" id="KW-0547">Nucleotide-binding</keyword>
<dbReference type="Pfam" id="PF00005">
    <property type="entry name" value="ABC_tran"/>
    <property type="match status" value="2"/>
</dbReference>
<dbReference type="OrthoDB" id="9808609at2"/>
<comment type="subcellular location">
    <subcellularLocation>
        <location evidence="11">Cytoplasm</location>
    </subcellularLocation>
    <text evidence="11">Associates with ribosomes.</text>
</comment>
<dbReference type="InterPro" id="IPR027417">
    <property type="entry name" value="P-loop_NTPase"/>
</dbReference>
<reference evidence="13 14" key="1">
    <citation type="submission" date="2018-06" db="EMBL/GenBank/DDBJ databases">
        <authorList>
            <consortium name="Pathogen Informatics"/>
            <person name="Doyle S."/>
        </authorList>
    </citation>
    <scope>NUCLEOTIDE SEQUENCE [LARGE SCALE GENOMIC DNA]</scope>
    <source>
        <strain evidence="13 14">NCTC10717</strain>
    </source>
</reference>
<keyword evidence="8 11" id="KW-0234">DNA repair</keyword>
<evidence type="ECO:0000256" key="3">
    <source>
        <dbReference type="ARBA" id="ARBA00022741"/>
    </source>
</evidence>
<evidence type="ECO:0000313" key="13">
    <source>
        <dbReference type="EMBL" id="SUO98482.1"/>
    </source>
</evidence>
<dbReference type="FunFam" id="3.40.50.300:FF:000011">
    <property type="entry name" value="Putative ABC transporter ATP-binding component"/>
    <property type="match status" value="1"/>
</dbReference>
<dbReference type="Gene3D" id="1.10.287.380">
    <property type="entry name" value="Valyl-tRNA synthetase, C-terminal domain"/>
    <property type="match status" value="1"/>
</dbReference>
<evidence type="ECO:0000256" key="11">
    <source>
        <dbReference type="HAMAP-Rule" id="MF_00848"/>
    </source>
</evidence>
<dbReference type="InterPro" id="IPR032781">
    <property type="entry name" value="ABC_tran_Xtn"/>
</dbReference>
<dbReference type="PANTHER" id="PTHR42855">
    <property type="entry name" value="ABC TRANSPORTER ATP-BINDING SUBUNIT"/>
    <property type="match status" value="1"/>
</dbReference>
<dbReference type="SMART" id="SM00382">
    <property type="entry name" value="AAA"/>
    <property type="match status" value="2"/>
</dbReference>
<dbReference type="InterPro" id="IPR017871">
    <property type="entry name" value="ABC_transporter-like_CS"/>
</dbReference>
<dbReference type="PANTHER" id="PTHR42855:SF1">
    <property type="entry name" value="ABC TRANSPORTER DOMAIN-CONTAINING PROTEIN"/>
    <property type="match status" value="1"/>
</dbReference>
<sequence length="644" mass="72303">MPLLSARDLSLAFGWKPLLDKVNFSIEKGEKIALLGRNGEGKSTLLNVIRGLLSPDEGEIQAAQGLQIAYLPQDPPTADARSVAEVLREEMQEVYQAIADYQRLSADFKDSDSAELARLESLIQAADGWTLEARIEQLLTQFGLNAQAKMAELSGGWRRRVWLARVLLRKPDILLLDEPTNHLDIGAITWLEQFLQRFAGAVIFVTHDRAFMRAVANRIWELDRGRLLDVAADYARFLRTREEVLHAQAQAQARFDKKLAEEEVWIRQGIKARRTRNEGRVRALKAMRMERARRIAQQGKANISIDAGERSGKQVIVAENLHFVHEHAPAMIVNFSDIIERGEKIGLIGANGVGKTTLLNVLLGKLEPQQGRVRLGTQLEIAYFDQLRSQLNEQDTLRESLGQGKDFIEINGGRKHVTAYLQDFLFPPERWNTPVSALSGGERARLMLAKLLAQPANLLVLDEPTNDLDVETLELLEEMLGGYKGTVLIVSHDREFLDEVVTRSWVFNRAKSRIEQVPGGFADWLEQGGAIEQLEAENPPPNEKNNSSRLEKNAVAADNSKANAEKSESKVKLSYKYQRELEALPAVIEAKEAEIAQLEMQIAASDFYQQSHELQNAAYTALQTAQQELDALLERWMDLEAGNV</sequence>